<protein>
    <submittedName>
        <fullName evidence="2">Uncharacterized protein</fullName>
    </submittedName>
</protein>
<evidence type="ECO:0000313" key="2">
    <source>
        <dbReference type="EMBL" id="PRQ71330.1"/>
    </source>
</evidence>
<dbReference type="AlphaFoldDB" id="A0A2S9ZZZ7"/>
<accession>A0A2S9ZZZ7</accession>
<comment type="caution">
    <text evidence="2">The sequence shown here is derived from an EMBL/GenBank/DDBJ whole genome shotgun (WGS) entry which is preliminary data.</text>
</comment>
<proteinExistence type="predicted"/>
<organism evidence="2 3">
    <name type="scientific">Rhodotorula toruloides</name>
    <name type="common">Yeast</name>
    <name type="synonym">Rhodosporidium toruloides</name>
    <dbReference type="NCBI Taxonomy" id="5286"/>
    <lineage>
        <taxon>Eukaryota</taxon>
        <taxon>Fungi</taxon>
        <taxon>Dikarya</taxon>
        <taxon>Basidiomycota</taxon>
        <taxon>Pucciniomycotina</taxon>
        <taxon>Microbotryomycetes</taxon>
        <taxon>Sporidiobolales</taxon>
        <taxon>Sporidiobolaceae</taxon>
        <taxon>Rhodotorula</taxon>
    </lineage>
</organism>
<feature type="region of interest" description="Disordered" evidence="1">
    <location>
        <begin position="152"/>
        <end position="205"/>
    </location>
</feature>
<dbReference type="EMBL" id="LCTV02000012">
    <property type="protein sequence ID" value="PRQ71330.1"/>
    <property type="molecule type" value="Genomic_DNA"/>
</dbReference>
<gene>
    <name evidence="2" type="ORF">AAT19DRAFT_10188</name>
</gene>
<name>A0A2S9ZZZ7_RHOTO</name>
<sequence length="212" mass="23281">MAQRSRRRAAVAFRKRFGACGIALQRRARAFVKAAKAPWDVERGSEASAGWQSRSRFVSLQRRVLARARELSIESIAEHHLPVAKKPATSSSALSRGWSGVDLPVRRVEVGEARPLLSQAGASHLGTLGITVSSVTRAREKDLRGECVVSVGGRRRGGRGRGEHGRQTLRRWQQSKQVPPRVRGRQPTSPFSTLDDTRCDSTGEQGHCSHSC</sequence>
<dbReference type="Proteomes" id="UP000239560">
    <property type="component" value="Unassembled WGS sequence"/>
</dbReference>
<evidence type="ECO:0000313" key="3">
    <source>
        <dbReference type="Proteomes" id="UP000239560"/>
    </source>
</evidence>
<reference evidence="2 3" key="1">
    <citation type="journal article" date="2018" name="Elife">
        <title>Functional genomics of lipid metabolism in the oleaginous yeast Rhodosporidium toruloides.</title>
        <authorList>
            <person name="Coradetti S.T."/>
            <person name="Pinel D."/>
            <person name="Geiselman G."/>
            <person name="Ito M."/>
            <person name="Mondo S."/>
            <person name="Reilly M.C."/>
            <person name="Cheng Y.F."/>
            <person name="Bauer S."/>
            <person name="Grigoriev I."/>
            <person name="Gladden J.M."/>
            <person name="Simmons B.A."/>
            <person name="Brem R."/>
            <person name="Arkin A.P."/>
            <person name="Skerker J.M."/>
        </authorList>
    </citation>
    <scope>NUCLEOTIDE SEQUENCE [LARGE SCALE GENOMIC DNA]</scope>
    <source>
        <strain evidence="2 3">NBRC 0880</strain>
    </source>
</reference>
<evidence type="ECO:0000256" key="1">
    <source>
        <dbReference type="SAM" id="MobiDB-lite"/>
    </source>
</evidence>